<name>A0A9W2YDF4_BIOGL</name>
<keyword evidence="2" id="KW-0677">Repeat</keyword>
<dbReference type="CDD" id="cd03587">
    <property type="entry name" value="SOCS"/>
    <property type="match status" value="1"/>
</dbReference>
<feature type="domain" description="SOCS box" evidence="5">
    <location>
        <begin position="260"/>
        <end position="315"/>
    </location>
</feature>
<dbReference type="SUPFAM" id="SSF158235">
    <property type="entry name" value="SOCS box-like"/>
    <property type="match status" value="1"/>
</dbReference>
<dbReference type="Pfam" id="PF12796">
    <property type="entry name" value="Ank_2"/>
    <property type="match status" value="1"/>
</dbReference>
<accession>A0A9W2YDF4</accession>
<feature type="repeat" description="ANK" evidence="4">
    <location>
        <begin position="140"/>
        <end position="172"/>
    </location>
</feature>
<evidence type="ECO:0000256" key="3">
    <source>
        <dbReference type="ARBA" id="ARBA00023043"/>
    </source>
</evidence>
<dbReference type="PROSITE" id="PS50225">
    <property type="entry name" value="SOCS"/>
    <property type="match status" value="1"/>
</dbReference>
<evidence type="ECO:0000313" key="6">
    <source>
        <dbReference type="Proteomes" id="UP001165740"/>
    </source>
</evidence>
<protein>
    <submittedName>
        <fullName evidence="7">Ankyrin repeat and SOCS box protein 1-like isoform X1</fullName>
    </submittedName>
</protein>
<dbReference type="GO" id="GO:0035556">
    <property type="term" value="P:intracellular signal transduction"/>
    <property type="evidence" value="ECO:0007669"/>
    <property type="project" value="InterPro"/>
</dbReference>
<dbReference type="PANTHER" id="PTHR24136">
    <property type="entry name" value="SOWAH (DROSOPHILA) HOMOLOG"/>
    <property type="match status" value="1"/>
</dbReference>
<evidence type="ECO:0000256" key="1">
    <source>
        <dbReference type="ARBA" id="ARBA00005949"/>
    </source>
</evidence>
<dbReference type="Pfam" id="PF07525">
    <property type="entry name" value="SOCS_box"/>
    <property type="match status" value="1"/>
</dbReference>
<dbReference type="InterPro" id="IPR002110">
    <property type="entry name" value="Ankyrin_rpt"/>
</dbReference>
<evidence type="ECO:0000259" key="5">
    <source>
        <dbReference type="PROSITE" id="PS50225"/>
    </source>
</evidence>
<organism evidence="6 7">
    <name type="scientific">Biomphalaria glabrata</name>
    <name type="common">Bloodfluke planorb</name>
    <name type="synonym">Freshwater snail</name>
    <dbReference type="NCBI Taxonomy" id="6526"/>
    <lineage>
        <taxon>Eukaryota</taxon>
        <taxon>Metazoa</taxon>
        <taxon>Spiralia</taxon>
        <taxon>Lophotrochozoa</taxon>
        <taxon>Mollusca</taxon>
        <taxon>Gastropoda</taxon>
        <taxon>Heterobranchia</taxon>
        <taxon>Euthyneura</taxon>
        <taxon>Panpulmonata</taxon>
        <taxon>Hygrophila</taxon>
        <taxon>Lymnaeoidea</taxon>
        <taxon>Planorbidae</taxon>
        <taxon>Biomphalaria</taxon>
    </lineage>
</organism>
<dbReference type="RefSeq" id="XP_055860630.1">
    <property type="nucleotide sequence ID" value="XM_056004655.1"/>
</dbReference>
<dbReference type="InterPro" id="IPR036770">
    <property type="entry name" value="Ankyrin_rpt-contain_sf"/>
</dbReference>
<dbReference type="Gene3D" id="1.25.40.20">
    <property type="entry name" value="Ankyrin repeat-containing domain"/>
    <property type="match status" value="1"/>
</dbReference>
<dbReference type="AlphaFoldDB" id="A0A9W2YDF4"/>
<evidence type="ECO:0000256" key="2">
    <source>
        <dbReference type="ARBA" id="ARBA00022737"/>
    </source>
</evidence>
<dbReference type="GO" id="GO:0045732">
    <property type="term" value="P:positive regulation of protein catabolic process"/>
    <property type="evidence" value="ECO:0007669"/>
    <property type="project" value="TreeGrafter"/>
</dbReference>
<dbReference type="PROSITE" id="PS50088">
    <property type="entry name" value="ANK_REPEAT"/>
    <property type="match status" value="2"/>
</dbReference>
<gene>
    <name evidence="7" type="primary">LOC106072829</name>
</gene>
<proteinExistence type="inferred from homology"/>
<dbReference type="OrthoDB" id="5406014at2759"/>
<keyword evidence="3 4" id="KW-0040">ANK repeat</keyword>
<dbReference type="InterPro" id="IPR051573">
    <property type="entry name" value="Ankyrin-SOCS_box_domain"/>
</dbReference>
<dbReference type="OMA" id="DYNCTDR"/>
<dbReference type="InterPro" id="IPR036036">
    <property type="entry name" value="SOCS_box-like_dom_sf"/>
</dbReference>
<feature type="repeat" description="ANK" evidence="4">
    <location>
        <begin position="74"/>
        <end position="106"/>
    </location>
</feature>
<dbReference type="SUPFAM" id="SSF48403">
    <property type="entry name" value="Ankyrin repeat"/>
    <property type="match status" value="1"/>
</dbReference>
<dbReference type="GO" id="GO:0016567">
    <property type="term" value="P:protein ubiquitination"/>
    <property type="evidence" value="ECO:0007669"/>
    <property type="project" value="TreeGrafter"/>
</dbReference>
<dbReference type="SMART" id="SM00248">
    <property type="entry name" value="ANK"/>
    <property type="match status" value="5"/>
</dbReference>
<dbReference type="PROSITE" id="PS50297">
    <property type="entry name" value="ANK_REP_REGION"/>
    <property type="match status" value="1"/>
</dbReference>
<dbReference type="SMART" id="SM00969">
    <property type="entry name" value="SOCS_box"/>
    <property type="match status" value="1"/>
</dbReference>
<dbReference type="InterPro" id="IPR001496">
    <property type="entry name" value="SOCS_box"/>
</dbReference>
<dbReference type="GeneID" id="106072829"/>
<reference evidence="7" key="1">
    <citation type="submission" date="2025-08" db="UniProtKB">
        <authorList>
            <consortium name="RefSeq"/>
        </authorList>
    </citation>
    <scope>IDENTIFICATION</scope>
</reference>
<evidence type="ECO:0000313" key="7">
    <source>
        <dbReference type="RefSeq" id="XP_055860630.1"/>
    </source>
</evidence>
<keyword evidence="6" id="KW-1185">Reference proteome</keyword>
<dbReference type="Proteomes" id="UP001165740">
    <property type="component" value="Chromosome 11"/>
</dbReference>
<dbReference type="PANTHER" id="PTHR24136:SF15">
    <property type="entry name" value="ANK_REP_REGION DOMAIN-CONTAINING PROTEIN"/>
    <property type="match status" value="1"/>
</dbReference>
<evidence type="ECO:0000256" key="4">
    <source>
        <dbReference type="PROSITE-ProRule" id="PRU00023"/>
    </source>
</evidence>
<comment type="similarity">
    <text evidence="1">Belongs to the ankyrin SOCS box (ASB) family.</text>
</comment>
<sequence length="315" mass="35215">MIKAEMLSHSESPASKEVSQMVAYQFKNCLPHSKGESQLHVLAFQGESDKLKQLLILIRAEPNRLNAINQRNRLGCTPLRLAATSGHLDCLNLLLEAGASVDISDVKCQTPLFVAIKNRRYECAEKLLQAGACPEGDSSNSSTPLYVAFMNRDLRCLLLLLEYGAHPDQLTHSVQFLPTKYTPKITSLRAAVDYLNGPEDTYKAVRALLIRGCNIDNFTYHSIIYQDNERLVDLLYNFGLDSTTRDVNNRLASELDLNNQAKRKLCLLRTTPRSLLSACRVAIISCLAKPRRNLCVLDCLPLPASMVSYLKFNDV</sequence>